<name>A0A0D8XJC9_DICVI</name>
<dbReference type="Gene3D" id="2.140.10.30">
    <property type="entry name" value="Dipeptidylpeptidase IV, N-terminal domain"/>
    <property type="match status" value="1"/>
</dbReference>
<evidence type="ECO:0000256" key="1">
    <source>
        <dbReference type="ARBA" id="ARBA00022438"/>
    </source>
</evidence>
<sequence>MKEKELVIAIWTNRLQNHISLTVCDYATAICKLVFEHKYAGKKWAEPSDFSTLLANDEAIYMLLPRTKSDGNSYQHIAKIHLQVDPQGELMWAKLSFLSLGNFDVGALEILDNTTDIVYFNAAAPSPGNRHLFATSGSPSVNDTWRCVTCHLKNCSYQSNYIDVNLKHILTLCSGPAYPHFYLSDLEQGKIDNVRDILQDEEYNNQLSNIMLPTIIEDTVFLQNGFRELNCFSHKTV</sequence>
<organism evidence="5 6">
    <name type="scientific">Dictyocaulus viviparus</name>
    <name type="common">Bovine lungworm</name>
    <dbReference type="NCBI Taxonomy" id="29172"/>
    <lineage>
        <taxon>Eukaryota</taxon>
        <taxon>Metazoa</taxon>
        <taxon>Ecdysozoa</taxon>
        <taxon>Nematoda</taxon>
        <taxon>Chromadorea</taxon>
        <taxon>Rhabditida</taxon>
        <taxon>Rhabditina</taxon>
        <taxon>Rhabditomorpha</taxon>
        <taxon>Strongyloidea</taxon>
        <taxon>Metastrongylidae</taxon>
        <taxon>Dictyocaulus</taxon>
    </lineage>
</organism>
<dbReference type="GO" id="GO:0005886">
    <property type="term" value="C:plasma membrane"/>
    <property type="evidence" value="ECO:0007669"/>
    <property type="project" value="TreeGrafter"/>
</dbReference>
<dbReference type="Pfam" id="PF00930">
    <property type="entry name" value="DPPIV_N"/>
    <property type="match status" value="1"/>
</dbReference>
<dbReference type="SUPFAM" id="SSF82171">
    <property type="entry name" value="DPP6 N-terminal domain-like"/>
    <property type="match status" value="1"/>
</dbReference>
<dbReference type="GO" id="GO:0006508">
    <property type="term" value="P:proteolysis"/>
    <property type="evidence" value="ECO:0007669"/>
    <property type="project" value="InterPro"/>
</dbReference>
<dbReference type="AlphaFoldDB" id="A0A0D8XJC9"/>
<proteinExistence type="predicted"/>
<dbReference type="OrthoDB" id="16520at2759"/>
<keyword evidence="1" id="KW-0031">Aminopeptidase</keyword>
<keyword evidence="3" id="KW-0325">Glycoprotein</keyword>
<evidence type="ECO:0000256" key="2">
    <source>
        <dbReference type="ARBA" id="ARBA00022825"/>
    </source>
</evidence>
<evidence type="ECO:0000313" key="6">
    <source>
        <dbReference type="Proteomes" id="UP000053766"/>
    </source>
</evidence>
<dbReference type="GO" id="GO:0008236">
    <property type="term" value="F:serine-type peptidase activity"/>
    <property type="evidence" value="ECO:0007669"/>
    <property type="project" value="UniProtKB-KW"/>
</dbReference>
<keyword evidence="1" id="KW-0378">Hydrolase</keyword>
<dbReference type="InterPro" id="IPR002469">
    <property type="entry name" value="Peptidase_S9B_N"/>
</dbReference>
<keyword evidence="2" id="KW-0720">Serine protease</keyword>
<dbReference type="EMBL" id="KN716515">
    <property type="protein sequence ID" value="KJH43929.1"/>
    <property type="molecule type" value="Genomic_DNA"/>
</dbReference>
<dbReference type="GO" id="GO:0004177">
    <property type="term" value="F:aminopeptidase activity"/>
    <property type="evidence" value="ECO:0007669"/>
    <property type="project" value="UniProtKB-KW"/>
</dbReference>
<reference evidence="5 6" key="1">
    <citation type="submission" date="2013-11" db="EMBL/GenBank/DDBJ databases">
        <title>Draft genome of the bovine lungworm Dictyocaulus viviparus.</title>
        <authorList>
            <person name="Mitreva M."/>
        </authorList>
    </citation>
    <scope>NUCLEOTIDE SEQUENCE [LARGE SCALE GENOMIC DNA]</scope>
    <source>
        <strain evidence="5 6">HannoverDv2000</strain>
    </source>
</reference>
<keyword evidence="1" id="KW-0645">Protease</keyword>
<dbReference type="GO" id="GO:0008239">
    <property type="term" value="F:dipeptidyl-peptidase activity"/>
    <property type="evidence" value="ECO:0007669"/>
    <property type="project" value="TreeGrafter"/>
</dbReference>
<dbReference type="STRING" id="29172.A0A0D8XJC9"/>
<protein>
    <recommendedName>
        <fullName evidence="4">Dipeptidylpeptidase IV N-terminal domain-containing protein</fullName>
    </recommendedName>
</protein>
<gene>
    <name evidence="5" type="ORF">DICVIV_10065</name>
</gene>
<dbReference type="PANTHER" id="PTHR11731">
    <property type="entry name" value="PROTEASE FAMILY S9B,C DIPEPTIDYL-PEPTIDASE IV-RELATED"/>
    <property type="match status" value="1"/>
</dbReference>
<keyword evidence="6" id="KW-1185">Reference proteome</keyword>
<dbReference type="InterPro" id="IPR050278">
    <property type="entry name" value="Serine_Prot_S9B/DPPIV"/>
</dbReference>
<dbReference type="Proteomes" id="UP000053766">
    <property type="component" value="Unassembled WGS sequence"/>
</dbReference>
<evidence type="ECO:0000256" key="3">
    <source>
        <dbReference type="ARBA" id="ARBA00023180"/>
    </source>
</evidence>
<reference evidence="6" key="2">
    <citation type="journal article" date="2016" name="Sci. Rep.">
        <title>Dictyocaulus viviparus genome, variome and transcriptome elucidate lungworm biology and support future intervention.</title>
        <authorList>
            <person name="McNulty S.N."/>
            <person name="Strube C."/>
            <person name="Rosa B.A."/>
            <person name="Martin J.C."/>
            <person name="Tyagi R."/>
            <person name="Choi Y.J."/>
            <person name="Wang Q."/>
            <person name="Hallsworth Pepin K."/>
            <person name="Zhang X."/>
            <person name="Ozersky P."/>
            <person name="Wilson R.K."/>
            <person name="Sternberg P.W."/>
            <person name="Gasser R.B."/>
            <person name="Mitreva M."/>
        </authorList>
    </citation>
    <scope>NUCLEOTIDE SEQUENCE [LARGE SCALE GENOMIC DNA]</scope>
    <source>
        <strain evidence="6">HannoverDv2000</strain>
    </source>
</reference>
<evidence type="ECO:0000313" key="5">
    <source>
        <dbReference type="EMBL" id="KJH43929.1"/>
    </source>
</evidence>
<evidence type="ECO:0000259" key="4">
    <source>
        <dbReference type="Pfam" id="PF00930"/>
    </source>
</evidence>
<dbReference type="PANTHER" id="PTHR11731:SF200">
    <property type="entry name" value="DIPEPTIDYL PEPTIDASE 10, ISOFORM B"/>
    <property type="match status" value="1"/>
</dbReference>
<feature type="domain" description="Dipeptidylpeptidase IV N-terminal" evidence="4">
    <location>
        <begin position="3"/>
        <end position="179"/>
    </location>
</feature>
<accession>A0A0D8XJC9</accession>